<dbReference type="InterPro" id="IPR010896">
    <property type="entry name" value="NUMOD1"/>
</dbReference>
<dbReference type="InterPro" id="IPR006350">
    <property type="entry name" value="Intron_endoG1"/>
</dbReference>
<keyword evidence="4" id="KW-0378">Hydrolase</keyword>
<feature type="compositionally biased region" description="Basic and acidic residues" evidence="5">
    <location>
        <begin position="110"/>
        <end position="119"/>
    </location>
</feature>
<dbReference type="CDD" id="cd10443">
    <property type="entry name" value="GIY-YIG_HE_Tlr8p_PBC-V_like"/>
    <property type="match status" value="1"/>
</dbReference>
<dbReference type="SUPFAM" id="SSF82771">
    <property type="entry name" value="GIY-YIG endonuclease"/>
    <property type="match status" value="1"/>
</dbReference>
<evidence type="ECO:0000256" key="1">
    <source>
        <dbReference type="ARBA" id="ARBA00010045"/>
    </source>
</evidence>
<dbReference type="SUPFAM" id="SSF64496">
    <property type="entry name" value="DNA-binding domain of intron-encoded endonucleases"/>
    <property type="match status" value="2"/>
</dbReference>
<keyword evidence="8" id="KW-1185">Reference proteome</keyword>
<evidence type="ECO:0000313" key="7">
    <source>
        <dbReference type="EMBL" id="ABT14605.1"/>
    </source>
</evidence>
<protein>
    <submittedName>
        <fullName evidence="7">Uncharacterized protein B206L</fullName>
    </submittedName>
</protein>
<comment type="similarity">
    <text evidence="1">To endonucleases of group I introns of fungi and phage.</text>
</comment>
<dbReference type="PROSITE" id="PS50164">
    <property type="entry name" value="GIY_YIG"/>
    <property type="match status" value="1"/>
</dbReference>
<dbReference type="InterPro" id="IPR035901">
    <property type="entry name" value="GIY-YIG_endonuc_sf"/>
</dbReference>
<proteinExistence type="predicted"/>
<dbReference type="KEGG" id="vg:5658783"/>
<dbReference type="Proteomes" id="UP000202419">
    <property type="component" value="Segment"/>
</dbReference>
<name>A7IW81_PBCVN</name>
<dbReference type="GO" id="GO:0004519">
    <property type="term" value="F:endonuclease activity"/>
    <property type="evidence" value="ECO:0007669"/>
    <property type="project" value="UniProtKB-KW"/>
</dbReference>
<dbReference type="NCBIfam" id="TIGR01453">
    <property type="entry name" value="grpIintron_endo"/>
    <property type="match status" value="1"/>
</dbReference>
<dbReference type="InterPro" id="IPR036388">
    <property type="entry name" value="WH-like_DNA-bd_sf"/>
</dbReference>
<dbReference type="InterPro" id="IPR003611">
    <property type="entry name" value="NUMOD3"/>
</dbReference>
<dbReference type="SMART" id="SM00465">
    <property type="entry name" value="GIYc"/>
    <property type="match status" value="1"/>
</dbReference>
<dbReference type="RefSeq" id="YP_001497402.1">
    <property type="nucleotide sequence ID" value="NC_009898.1"/>
</dbReference>
<dbReference type="OrthoDB" id="45at1912760"/>
<keyword evidence="3" id="KW-0255">Endonuclease</keyword>
<evidence type="ECO:0000256" key="5">
    <source>
        <dbReference type="SAM" id="MobiDB-lite"/>
    </source>
</evidence>
<feature type="domain" description="GIY-YIG" evidence="6">
    <location>
        <begin position="1"/>
        <end position="85"/>
    </location>
</feature>
<dbReference type="EMBL" id="DQ491002">
    <property type="protein sequence ID" value="ABT14605.1"/>
    <property type="molecule type" value="Genomic_DNA"/>
</dbReference>
<evidence type="ECO:0000256" key="3">
    <source>
        <dbReference type="ARBA" id="ARBA00022759"/>
    </source>
</evidence>
<dbReference type="SMART" id="SM00497">
    <property type="entry name" value="IENR1"/>
    <property type="match status" value="1"/>
</dbReference>
<dbReference type="Pfam" id="PF07460">
    <property type="entry name" value="NUMOD3"/>
    <property type="match status" value="2"/>
</dbReference>
<evidence type="ECO:0000256" key="4">
    <source>
        <dbReference type="ARBA" id="ARBA00022801"/>
    </source>
</evidence>
<reference evidence="7 8" key="1">
    <citation type="journal article" date="2007" name="Virology">
        <title>Sequence and annotation of the 369-kb NY-2A and the 345-kb AR158 viruses that infect Chlorella NC64A.</title>
        <authorList>
            <person name="Fitzgerald L.A."/>
            <person name="Graves M.V."/>
            <person name="Li X."/>
            <person name="Feldblyum T."/>
            <person name="Nierman W.C."/>
            <person name="Van Etten J.L."/>
        </authorList>
    </citation>
    <scope>NUCLEOTIDE SEQUENCE [LARGE SCALE GENOMIC DNA]</scope>
    <source>
        <strain evidence="7 8">NY-2A</strain>
    </source>
</reference>
<gene>
    <name evidence="7" type="primary">B206L</name>
    <name evidence="7" type="ORF">NY2A_B206L</name>
</gene>
<dbReference type="InterPro" id="IPR003647">
    <property type="entry name" value="Intron_nuc_1_rpt"/>
</dbReference>
<feature type="region of interest" description="Disordered" evidence="5">
    <location>
        <begin position="83"/>
        <end position="119"/>
    </location>
</feature>
<organismHost>
    <name type="scientific">Chlorella</name>
    <dbReference type="NCBI Taxonomy" id="3071"/>
</organismHost>
<keyword evidence="2" id="KW-0540">Nuclease</keyword>
<evidence type="ECO:0000256" key="2">
    <source>
        <dbReference type="ARBA" id="ARBA00022722"/>
    </source>
</evidence>
<dbReference type="GO" id="GO:0003677">
    <property type="term" value="F:DNA binding"/>
    <property type="evidence" value="ECO:0007669"/>
    <property type="project" value="InterPro"/>
</dbReference>
<dbReference type="InterPro" id="IPR000305">
    <property type="entry name" value="GIY-YIG_endonuc"/>
</dbReference>
<dbReference type="Pfam" id="PF01541">
    <property type="entry name" value="GIY-YIG"/>
    <property type="match status" value="1"/>
</dbReference>
<accession>A7IW81</accession>
<dbReference type="Pfam" id="PF07453">
    <property type="entry name" value="NUMOD1"/>
    <property type="match status" value="1"/>
</dbReference>
<dbReference type="SMART" id="SM00496">
    <property type="entry name" value="IENR2"/>
    <property type="match status" value="6"/>
</dbReference>
<dbReference type="GeneID" id="5658783"/>
<dbReference type="Gene3D" id="1.10.10.10">
    <property type="entry name" value="Winged helix-like DNA-binding domain superfamily/Winged helix DNA-binding domain"/>
    <property type="match status" value="1"/>
</dbReference>
<evidence type="ECO:0000313" key="8">
    <source>
        <dbReference type="Proteomes" id="UP000202419"/>
    </source>
</evidence>
<dbReference type="GO" id="GO:0016787">
    <property type="term" value="F:hydrolase activity"/>
    <property type="evidence" value="ECO:0007669"/>
    <property type="project" value="UniProtKB-KW"/>
</dbReference>
<evidence type="ECO:0000259" key="6">
    <source>
        <dbReference type="PROSITE" id="PS50164"/>
    </source>
</evidence>
<sequence length="279" mass="31757">MGYIYIKTSPSGKSYIGQTTRTLEERFKEHQKESSKCSGFVSAISKYGWDNFTTDYYECPDDDLDKHEIWLIKLMNTLTPDGYNLTEGGSSGKRSEETKKKISKALQGKTKSEETKKKLSEAQMGEKSYWYGKTKSEETKKKMSEAQMGEKGYWYGKTFAKETNEKISKALQGKTKSEETKTKMSEAQMGEKSYWYGKTKSEETKKKMSEARLGDKNPNAKKVYQYTLDGKYINSFGSCGEAGSSIGKSKGSGNIATCARGEQKKAYDFRWSYEFHEHL</sequence>
<organism evidence="7 8">
    <name type="scientific">Paramecium bursaria Chlorella virus NY2A</name>
    <name type="common">PBCV-NY2A</name>
    <dbReference type="NCBI Taxonomy" id="46021"/>
    <lineage>
        <taxon>Viruses</taxon>
        <taxon>Varidnaviria</taxon>
        <taxon>Bamfordvirae</taxon>
        <taxon>Nucleocytoviricota</taxon>
        <taxon>Megaviricetes</taxon>
        <taxon>Algavirales</taxon>
        <taxon>Phycodnaviridae</taxon>
        <taxon>Chlorovirus</taxon>
        <taxon>Chlorovirus americanus</taxon>
    </lineage>
</organism>